<dbReference type="InterPro" id="IPR018188">
    <property type="entry name" value="RNase_T2_His_AS_1"/>
</dbReference>
<comment type="similarity">
    <text evidence="1 4">Belongs to the RNase T2 family.</text>
</comment>
<dbReference type="InterPro" id="IPR033697">
    <property type="entry name" value="Ribonuclease_T2_eukaryotic"/>
</dbReference>
<dbReference type="PROSITE" id="PS00531">
    <property type="entry name" value="RNASE_T2_2"/>
    <property type="match status" value="1"/>
</dbReference>
<protein>
    <submittedName>
        <fullName evidence="5">Ribonuclease Oy</fullName>
    </submittedName>
</protein>
<dbReference type="InterPro" id="IPR001568">
    <property type="entry name" value="RNase_T2-like"/>
</dbReference>
<dbReference type="SUPFAM" id="SSF55895">
    <property type="entry name" value="Ribonuclease Rh-like"/>
    <property type="match status" value="1"/>
</dbReference>
<evidence type="ECO:0000313" key="6">
    <source>
        <dbReference type="Proteomes" id="UP000324222"/>
    </source>
</evidence>
<dbReference type="Gene3D" id="3.90.730.10">
    <property type="entry name" value="Ribonuclease T2-like"/>
    <property type="match status" value="1"/>
</dbReference>
<dbReference type="CDD" id="cd01061">
    <property type="entry name" value="RNase_T2_euk"/>
    <property type="match status" value="1"/>
</dbReference>
<sequence>MERKSTLEWYYKEYEAPIKVCQMCDMGEYETVEHVMLECKKNAAEKITWDVLIFTQQWPITSCISHKEHQHGSSCNLFPNMTSWTVHGLWPTTLGTIGPNFCNKTWHFHEKEIIDIEPYLIKYWGNIYAEDSRTSLWKHEWLKHGTCAAQLPQLNTQKKYFEKGLEWVVRYDILAVLTKNNIMPSDLETHSVKNIFQAVKDAFGVNPAIDCIYDKNTRQNILSQIKLCFDPSLKLVDCDGIIGFGTHQLGNCPSKGITYPATVSNGDKTYNYPKKLAVAHTRAWDEANSRCNSWICRALVYVYVLTWMTL</sequence>
<reference evidence="5 6" key="1">
    <citation type="submission" date="2019-05" db="EMBL/GenBank/DDBJ databases">
        <title>Another draft genome of Portunus trituberculatus and its Hox gene families provides insights of decapod evolution.</title>
        <authorList>
            <person name="Jeong J.-H."/>
            <person name="Song I."/>
            <person name="Kim S."/>
            <person name="Choi T."/>
            <person name="Kim D."/>
            <person name="Ryu S."/>
            <person name="Kim W."/>
        </authorList>
    </citation>
    <scope>NUCLEOTIDE SEQUENCE [LARGE SCALE GENOMIC DNA]</scope>
    <source>
        <tissue evidence="5">Muscle</tissue>
    </source>
</reference>
<dbReference type="PANTHER" id="PTHR11240">
    <property type="entry name" value="RIBONUCLEASE T2"/>
    <property type="match status" value="1"/>
</dbReference>
<organism evidence="5 6">
    <name type="scientific">Portunus trituberculatus</name>
    <name type="common">Swimming crab</name>
    <name type="synonym">Neptunus trituberculatus</name>
    <dbReference type="NCBI Taxonomy" id="210409"/>
    <lineage>
        <taxon>Eukaryota</taxon>
        <taxon>Metazoa</taxon>
        <taxon>Ecdysozoa</taxon>
        <taxon>Arthropoda</taxon>
        <taxon>Crustacea</taxon>
        <taxon>Multicrustacea</taxon>
        <taxon>Malacostraca</taxon>
        <taxon>Eumalacostraca</taxon>
        <taxon>Eucarida</taxon>
        <taxon>Decapoda</taxon>
        <taxon>Pleocyemata</taxon>
        <taxon>Brachyura</taxon>
        <taxon>Eubrachyura</taxon>
        <taxon>Portunoidea</taxon>
        <taxon>Portunidae</taxon>
        <taxon>Portuninae</taxon>
        <taxon>Portunus</taxon>
    </lineage>
</organism>
<dbReference type="Proteomes" id="UP000324222">
    <property type="component" value="Unassembled WGS sequence"/>
</dbReference>
<dbReference type="Pfam" id="PF00445">
    <property type="entry name" value="Ribonuclease_T2"/>
    <property type="match status" value="1"/>
</dbReference>
<feature type="active site" evidence="3">
    <location>
        <position position="140"/>
    </location>
</feature>
<feature type="active site" evidence="3">
    <location>
        <position position="144"/>
    </location>
</feature>
<gene>
    <name evidence="5" type="primary">RNOY</name>
    <name evidence="5" type="ORF">E2C01_019485</name>
</gene>
<dbReference type="OrthoDB" id="435754at2759"/>
<keyword evidence="6" id="KW-1185">Reference proteome</keyword>
<dbReference type="InterPro" id="IPR033130">
    <property type="entry name" value="RNase_T2_His_AS_2"/>
</dbReference>
<evidence type="ECO:0000313" key="5">
    <source>
        <dbReference type="EMBL" id="MPC26350.1"/>
    </source>
</evidence>
<evidence type="ECO:0000256" key="2">
    <source>
        <dbReference type="ARBA" id="ARBA00023157"/>
    </source>
</evidence>
<accession>A0A5B7DXS1</accession>
<proteinExistence type="inferred from homology"/>
<evidence type="ECO:0000256" key="4">
    <source>
        <dbReference type="RuleBase" id="RU004328"/>
    </source>
</evidence>
<comment type="caution">
    <text evidence="5">The sequence shown here is derived from an EMBL/GenBank/DDBJ whole genome shotgun (WGS) entry which is preliminary data.</text>
</comment>
<evidence type="ECO:0000256" key="1">
    <source>
        <dbReference type="ARBA" id="ARBA00007469"/>
    </source>
</evidence>
<dbReference type="AlphaFoldDB" id="A0A5B7DXS1"/>
<dbReference type="GO" id="GO:0005576">
    <property type="term" value="C:extracellular region"/>
    <property type="evidence" value="ECO:0007669"/>
    <property type="project" value="TreeGrafter"/>
</dbReference>
<name>A0A5B7DXS1_PORTR</name>
<dbReference type="EMBL" id="VSRR010001588">
    <property type="protein sequence ID" value="MPC26350.1"/>
    <property type="molecule type" value="Genomic_DNA"/>
</dbReference>
<evidence type="ECO:0000256" key="3">
    <source>
        <dbReference type="PIRSR" id="PIRSR633697-1"/>
    </source>
</evidence>
<feature type="active site" evidence="3">
    <location>
        <position position="87"/>
    </location>
</feature>
<dbReference type="PANTHER" id="PTHR11240:SF22">
    <property type="entry name" value="RIBONUCLEASE T2"/>
    <property type="match status" value="1"/>
</dbReference>
<dbReference type="InterPro" id="IPR036430">
    <property type="entry name" value="RNase_T2-like_sf"/>
</dbReference>
<dbReference type="GO" id="GO:0006401">
    <property type="term" value="P:RNA catabolic process"/>
    <property type="evidence" value="ECO:0007669"/>
    <property type="project" value="TreeGrafter"/>
</dbReference>
<dbReference type="GO" id="GO:0003723">
    <property type="term" value="F:RNA binding"/>
    <property type="evidence" value="ECO:0007669"/>
    <property type="project" value="InterPro"/>
</dbReference>
<dbReference type="PROSITE" id="PS00530">
    <property type="entry name" value="RNASE_T2_1"/>
    <property type="match status" value="1"/>
</dbReference>
<dbReference type="GO" id="GO:0033897">
    <property type="term" value="F:ribonuclease T2 activity"/>
    <property type="evidence" value="ECO:0007669"/>
    <property type="project" value="InterPro"/>
</dbReference>
<keyword evidence="2" id="KW-1015">Disulfide bond</keyword>